<dbReference type="GO" id="GO:0016020">
    <property type="term" value="C:membrane"/>
    <property type="evidence" value="ECO:0007669"/>
    <property type="project" value="UniProtKB-SubCell"/>
</dbReference>
<dbReference type="PANTHER" id="PTHR19317">
    <property type="entry name" value="PRENYLATED RAB ACCEPTOR 1-RELATED"/>
    <property type="match status" value="1"/>
</dbReference>
<gene>
    <name evidence="7" type="ORF">LTR78_002545</name>
</gene>
<evidence type="ECO:0000256" key="2">
    <source>
        <dbReference type="ARBA" id="ARBA00022692"/>
    </source>
</evidence>
<dbReference type="GO" id="GO:0005794">
    <property type="term" value="C:Golgi apparatus"/>
    <property type="evidence" value="ECO:0007669"/>
    <property type="project" value="TreeGrafter"/>
</dbReference>
<feature type="region of interest" description="Disordered" evidence="5">
    <location>
        <begin position="160"/>
        <end position="181"/>
    </location>
</feature>
<name>A0AAE0WT79_9PEZI</name>
<feature type="transmembrane region" description="Helical" evidence="6">
    <location>
        <begin position="124"/>
        <end position="149"/>
    </location>
</feature>
<reference evidence="7" key="1">
    <citation type="submission" date="2023-07" db="EMBL/GenBank/DDBJ databases">
        <title>Black Yeasts Isolated from many extreme environments.</title>
        <authorList>
            <person name="Coleine C."/>
            <person name="Stajich J.E."/>
            <person name="Selbmann L."/>
        </authorList>
    </citation>
    <scope>NUCLEOTIDE SEQUENCE</scope>
    <source>
        <strain evidence="7">CCFEE 5485</strain>
    </source>
</reference>
<evidence type="ECO:0000313" key="7">
    <source>
        <dbReference type="EMBL" id="KAK3677695.1"/>
    </source>
</evidence>
<evidence type="ECO:0000256" key="6">
    <source>
        <dbReference type="SAM" id="Phobius"/>
    </source>
</evidence>
<dbReference type="PANTHER" id="PTHR19317:SF0">
    <property type="entry name" value="PRENYLATED RAB ACCEPTOR PROTEIN 1"/>
    <property type="match status" value="1"/>
</dbReference>
<comment type="subcellular location">
    <subcellularLocation>
        <location evidence="1">Membrane</location>
        <topology evidence="1">Multi-pass membrane protein</topology>
    </subcellularLocation>
</comment>
<feature type="compositionally biased region" description="Basic and acidic residues" evidence="5">
    <location>
        <begin position="554"/>
        <end position="565"/>
    </location>
</feature>
<sequence length="622" mass="68359">MARINLPLDALTSRLNLSGRFDSVRSQSIANRFANLKPIGEFLNIKQISKPRDFSELQTRANYNLSYFSSNYAVLFVMLSIYSLLTNLLLLFVIILVVGGMFGISKLQGSDLDLGFARFTSSQLYTGLLILAVPLGIWASPITTVLWLVGARRRFKDRSAAHSSPYETGRPPGAPTDSVRRRQDWELRNLAGKGRMSDPRFQELDSEEEDGQGVLLDPNGYALRDARQRGFAGDDLYFDGYDVGQDRQRRRQVYDYGDEYDSEEEYLKRRAAGRPTAKRSEEELLVQSALARIAKARSSGKTNVNLSVEEMEALERRRGGQQPEQVPSPKPAPALMSPPATPAKTPKGKSGSRSSSSTSLANQKTKKKGSISSPSPAKSNSKAKVDRKPSAEQNVLYPPGTPGYMVAGPNGVPIFQPNVSYPPSSLDYARPGAARPRSRSTSKHSRRESTPPEQTDAYGQYPARYYVPGARPASSSSNRSFQDDAEWYTPPPVRNRSTSNAQYAGYRPPVDDYETTLPAAQGRPRNVSGAPSPEMRYASLRRVPPSSSPLARPEAQHHAYSDPARRVSSLGQELERTSSSSSEDQGVQVDIVPDAVGGYSINRAATNAGAGNEGRRRKSGRR</sequence>
<keyword evidence="2 6" id="KW-0812">Transmembrane</keyword>
<accession>A0AAE0WT79</accession>
<evidence type="ECO:0000256" key="3">
    <source>
        <dbReference type="ARBA" id="ARBA00022989"/>
    </source>
</evidence>
<evidence type="ECO:0000256" key="1">
    <source>
        <dbReference type="ARBA" id="ARBA00004141"/>
    </source>
</evidence>
<dbReference type="Pfam" id="PF03208">
    <property type="entry name" value="PRA1"/>
    <property type="match status" value="1"/>
</dbReference>
<proteinExistence type="predicted"/>
<feature type="compositionally biased region" description="Low complexity" evidence="5">
    <location>
        <begin position="370"/>
        <end position="382"/>
    </location>
</feature>
<keyword evidence="3 6" id="KW-1133">Transmembrane helix</keyword>
<feature type="compositionally biased region" description="Low complexity" evidence="5">
    <location>
        <begin position="538"/>
        <end position="553"/>
    </location>
</feature>
<dbReference type="AlphaFoldDB" id="A0AAE0WT79"/>
<evidence type="ECO:0008006" key="9">
    <source>
        <dbReference type="Google" id="ProtNLM"/>
    </source>
</evidence>
<dbReference type="EMBL" id="JAUTXT010000006">
    <property type="protein sequence ID" value="KAK3677695.1"/>
    <property type="molecule type" value="Genomic_DNA"/>
</dbReference>
<organism evidence="7 8">
    <name type="scientific">Recurvomyces mirabilis</name>
    <dbReference type="NCBI Taxonomy" id="574656"/>
    <lineage>
        <taxon>Eukaryota</taxon>
        <taxon>Fungi</taxon>
        <taxon>Dikarya</taxon>
        <taxon>Ascomycota</taxon>
        <taxon>Pezizomycotina</taxon>
        <taxon>Dothideomycetes</taxon>
        <taxon>Dothideomycetidae</taxon>
        <taxon>Mycosphaerellales</taxon>
        <taxon>Teratosphaeriaceae</taxon>
        <taxon>Recurvomyces</taxon>
    </lineage>
</organism>
<dbReference type="Proteomes" id="UP001274830">
    <property type="component" value="Unassembled WGS sequence"/>
</dbReference>
<feature type="transmembrane region" description="Helical" evidence="6">
    <location>
        <begin position="72"/>
        <end position="104"/>
    </location>
</feature>
<protein>
    <recommendedName>
        <fullName evidence="9">Prenylated Rab acceptor 1</fullName>
    </recommendedName>
</protein>
<evidence type="ECO:0000256" key="4">
    <source>
        <dbReference type="ARBA" id="ARBA00023136"/>
    </source>
</evidence>
<feature type="region of interest" description="Disordered" evidence="5">
    <location>
        <begin position="314"/>
        <end position="622"/>
    </location>
</feature>
<evidence type="ECO:0000313" key="8">
    <source>
        <dbReference type="Proteomes" id="UP001274830"/>
    </source>
</evidence>
<evidence type="ECO:0000256" key="5">
    <source>
        <dbReference type="SAM" id="MobiDB-lite"/>
    </source>
</evidence>
<keyword evidence="8" id="KW-1185">Reference proteome</keyword>
<comment type="caution">
    <text evidence="7">The sequence shown here is derived from an EMBL/GenBank/DDBJ whole genome shotgun (WGS) entry which is preliminary data.</text>
</comment>
<keyword evidence="4 6" id="KW-0472">Membrane</keyword>
<feature type="compositionally biased region" description="Basic residues" evidence="5">
    <location>
        <begin position="436"/>
        <end position="446"/>
    </location>
</feature>
<dbReference type="InterPro" id="IPR004895">
    <property type="entry name" value="Prenylated_rab_accept_PRA1"/>
</dbReference>